<comment type="caution">
    <text evidence="2">The sequence shown here is derived from an EMBL/GenBank/DDBJ whole genome shotgun (WGS) entry which is preliminary data.</text>
</comment>
<accession>A0AAV8WGR5</accession>
<sequence length="175" mass="20019">MVLNPQRYLTQLATFLNVPVKNIKVNETLICTCTVGNNTVKGIINIIISLLMESKSSLWSTDPLEKAEIQQWLEYGIVYAVHIDESQNLKGILSDLNDILAIKTYLVSYKLTVADVLLYYILLNAVASMSYLDKQKYMNVSRWFDNLQQESCVRQNNQIVDFSTNYLTSSTQSKY</sequence>
<dbReference type="PANTHER" id="PTHR44490">
    <property type="entry name" value="EUKARYOTIC TRANSLATION ELONGATION FACTOR 1 EPSILON-1"/>
    <property type="match status" value="1"/>
</dbReference>
<dbReference type="GO" id="GO:0005737">
    <property type="term" value="C:cytoplasm"/>
    <property type="evidence" value="ECO:0007669"/>
    <property type="project" value="TreeGrafter"/>
</dbReference>
<reference evidence="2 3" key="1">
    <citation type="journal article" date="2023" name="Insect Mol. Biol.">
        <title>Genome sequencing provides insights into the evolution of gene families encoding plant cell wall-degrading enzymes in longhorned beetles.</title>
        <authorList>
            <person name="Shin N.R."/>
            <person name="Okamura Y."/>
            <person name="Kirsch R."/>
            <person name="Pauchet Y."/>
        </authorList>
    </citation>
    <scope>NUCLEOTIDE SEQUENCE [LARGE SCALE GENOMIC DNA]</scope>
    <source>
        <strain evidence="2">EAD_L_NR</strain>
    </source>
</reference>
<dbReference type="Proteomes" id="UP001159042">
    <property type="component" value="Unassembled WGS sequence"/>
</dbReference>
<dbReference type="InterPro" id="IPR053836">
    <property type="entry name" value="Arc1-like_N"/>
</dbReference>
<dbReference type="Pfam" id="PF21972">
    <property type="entry name" value="Arc1p_N_like"/>
    <property type="match status" value="1"/>
</dbReference>
<dbReference type="GO" id="GO:0017101">
    <property type="term" value="C:aminoacyl-tRNA synthetase multienzyme complex"/>
    <property type="evidence" value="ECO:0007669"/>
    <property type="project" value="InterPro"/>
</dbReference>
<dbReference type="InterPro" id="IPR053837">
    <property type="entry name" value="AIMP3/p18_C"/>
</dbReference>
<dbReference type="PANTHER" id="PTHR44490:SF1">
    <property type="entry name" value="EUKARYOTIC TRANSLATION ELONGATION FACTOR 1 EPSILON-1"/>
    <property type="match status" value="1"/>
</dbReference>
<dbReference type="EMBL" id="JANEYG010000001">
    <property type="protein sequence ID" value="KAJ8925320.1"/>
    <property type="molecule type" value="Genomic_DNA"/>
</dbReference>
<feature type="domain" description="GST C-terminal" evidence="1">
    <location>
        <begin position="37"/>
        <end position="175"/>
    </location>
</feature>
<dbReference type="CDD" id="cd10305">
    <property type="entry name" value="GST_C_AIMP3"/>
    <property type="match status" value="1"/>
</dbReference>
<evidence type="ECO:0000313" key="2">
    <source>
        <dbReference type="EMBL" id="KAJ8925320.1"/>
    </source>
</evidence>
<dbReference type="AlphaFoldDB" id="A0AAV8WGR5"/>
<dbReference type="Gene3D" id="1.20.1050.10">
    <property type="match status" value="1"/>
</dbReference>
<dbReference type="InterPro" id="IPR010987">
    <property type="entry name" value="Glutathione-S-Trfase_C-like"/>
</dbReference>
<dbReference type="GO" id="GO:0005634">
    <property type="term" value="C:nucleus"/>
    <property type="evidence" value="ECO:0007669"/>
    <property type="project" value="TreeGrafter"/>
</dbReference>
<organism evidence="2 3">
    <name type="scientific">Exocentrus adspersus</name>
    <dbReference type="NCBI Taxonomy" id="1586481"/>
    <lineage>
        <taxon>Eukaryota</taxon>
        <taxon>Metazoa</taxon>
        <taxon>Ecdysozoa</taxon>
        <taxon>Arthropoda</taxon>
        <taxon>Hexapoda</taxon>
        <taxon>Insecta</taxon>
        <taxon>Pterygota</taxon>
        <taxon>Neoptera</taxon>
        <taxon>Endopterygota</taxon>
        <taxon>Coleoptera</taxon>
        <taxon>Polyphaga</taxon>
        <taxon>Cucujiformia</taxon>
        <taxon>Chrysomeloidea</taxon>
        <taxon>Cerambycidae</taxon>
        <taxon>Lamiinae</taxon>
        <taxon>Acanthocinini</taxon>
        <taxon>Exocentrus</taxon>
    </lineage>
</organism>
<dbReference type="PROSITE" id="PS50405">
    <property type="entry name" value="GST_CTER"/>
    <property type="match status" value="1"/>
</dbReference>
<dbReference type="SUPFAM" id="SSF47616">
    <property type="entry name" value="GST C-terminal domain-like"/>
    <property type="match status" value="1"/>
</dbReference>
<dbReference type="InterPro" id="IPR036282">
    <property type="entry name" value="Glutathione-S-Trfase_C_sf"/>
</dbReference>
<evidence type="ECO:0000259" key="1">
    <source>
        <dbReference type="PROSITE" id="PS50405"/>
    </source>
</evidence>
<evidence type="ECO:0000313" key="3">
    <source>
        <dbReference type="Proteomes" id="UP001159042"/>
    </source>
</evidence>
<dbReference type="InterPro" id="IPR042450">
    <property type="entry name" value="EEF1E1"/>
</dbReference>
<name>A0AAV8WGR5_9CUCU</name>
<proteinExistence type="predicted"/>
<dbReference type="GO" id="GO:0043517">
    <property type="term" value="P:positive regulation of DNA damage response, signal transduction by p53 class mediator"/>
    <property type="evidence" value="ECO:0007669"/>
    <property type="project" value="InterPro"/>
</dbReference>
<protein>
    <recommendedName>
        <fullName evidence="1">GST C-terminal domain-containing protein</fullName>
    </recommendedName>
</protein>
<keyword evidence="3" id="KW-1185">Reference proteome</keyword>
<gene>
    <name evidence="2" type="ORF">NQ315_009150</name>
</gene>